<evidence type="ECO:0000259" key="6">
    <source>
        <dbReference type="PROSITE" id="PS50011"/>
    </source>
</evidence>
<name>A0A9P7MTM0_9HYPO</name>
<sequence length="453" mass="51186">METSTALEDQLKNFRYAKSFLHAGVEAEVEDLTRYKQFGLHPITLGDILPKPLTCASDLNKEPRYRILYKLGFGALATVWLARDLVDKRYVAVKVGLGSDKPLPNREAEILSQIRETGPGKHGYERVIELLDVFIVEGPNGFHQCLVTEVVLPLSDPDARQHCSFDVVRQIVEGFAFLHGEGIVHGDPHIANLGITLPQLEKFEEKDIIDHYANPEIIPVVPRYPQTPSSSMPPYIVKSTELTDLKLKKVFPGGSVTVKIMGFGRAHRINKDPNLLGADPKMIRPPEFVLDELCDDRIGSTWSEAADIWAVGCTLYDVKSGGELISKSTMGSLKDYLFQAIQFGGPLPETWPKLWDTQDRQHENCWYLRLSSSELIRNRDTDTLVSALCDRVQAWEVREADRNSSNIAHDEERLAFLNFIKRMIITDPDERTPMTALLSDPFMMERRKAEESI</sequence>
<dbReference type="EMBL" id="SRPS01000122">
    <property type="protein sequence ID" value="KAG5967379.1"/>
    <property type="molecule type" value="Genomic_DNA"/>
</dbReference>
<keyword evidence="1" id="KW-0723">Serine/threonine-protein kinase</keyword>
<evidence type="ECO:0000256" key="3">
    <source>
        <dbReference type="ARBA" id="ARBA00022741"/>
    </source>
</evidence>
<dbReference type="PROSITE" id="PS50011">
    <property type="entry name" value="PROTEIN_KINASE_DOM"/>
    <property type="match status" value="1"/>
</dbReference>
<dbReference type="GO" id="GO:0043484">
    <property type="term" value="P:regulation of RNA splicing"/>
    <property type="evidence" value="ECO:0007669"/>
    <property type="project" value="TreeGrafter"/>
</dbReference>
<dbReference type="SUPFAM" id="SSF56112">
    <property type="entry name" value="Protein kinase-like (PK-like)"/>
    <property type="match status" value="1"/>
</dbReference>
<dbReference type="SMART" id="SM00220">
    <property type="entry name" value="S_TKc"/>
    <property type="match status" value="1"/>
</dbReference>
<dbReference type="InterPro" id="IPR011009">
    <property type="entry name" value="Kinase-like_dom_sf"/>
</dbReference>
<dbReference type="Proteomes" id="UP000784919">
    <property type="component" value="Unassembled WGS sequence"/>
</dbReference>
<dbReference type="GO" id="GO:0005524">
    <property type="term" value="F:ATP binding"/>
    <property type="evidence" value="ECO:0007669"/>
    <property type="project" value="UniProtKB-KW"/>
</dbReference>
<dbReference type="Gene3D" id="1.10.510.10">
    <property type="entry name" value="Transferase(Phosphotransferase) domain 1"/>
    <property type="match status" value="1"/>
</dbReference>
<evidence type="ECO:0000256" key="5">
    <source>
        <dbReference type="ARBA" id="ARBA00022840"/>
    </source>
</evidence>
<evidence type="ECO:0000256" key="2">
    <source>
        <dbReference type="ARBA" id="ARBA00022679"/>
    </source>
</evidence>
<dbReference type="OrthoDB" id="5979581at2759"/>
<keyword evidence="4" id="KW-0418">Kinase</keyword>
<protein>
    <recommendedName>
        <fullName evidence="6">Protein kinase domain-containing protein</fullName>
    </recommendedName>
</protein>
<evidence type="ECO:0000256" key="4">
    <source>
        <dbReference type="ARBA" id="ARBA00022777"/>
    </source>
</evidence>
<dbReference type="PANTHER" id="PTHR45646">
    <property type="entry name" value="SERINE/THREONINE-PROTEIN KINASE DOA-RELATED"/>
    <property type="match status" value="1"/>
</dbReference>
<feature type="domain" description="Protein kinase" evidence="6">
    <location>
        <begin position="65"/>
        <end position="443"/>
    </location>
</feature>
<comment type="caution">
    <text evidence="7">The sequence shown here is derived from an EMBL/GenBank/DDBJ whole genome shotgun (WGS) entry which is preliminary data.</text>
</comment>
<accession>A0A9P7MTM0</accession>
<keyword evidence="2" id="KW-0808">Transferase</keyword>
<gene>
    <name evidence="7" type="ORF">E4U56_000896</name>
</gene>
<keyword evidence="5" id="KW-0067">ATP-binding</keyword>
<dbReference type="AlphaFoldDB" id="A0A9P7MTM0"/>
<dbReference type="PANTHER" id="PTHR45646:SF11">
    <property type="entry name" value="SERINE_THREONINE-PROTEIN KINASE DOA"/>
    <property type="match status" value="1"/>
</dbReference>
<dbReference type="InterPro" id="IPR051175">
    <property type="entry name" value="CLK_kinases"/>
</dbReference>
<dbReference type="InterPro" id="IPR000719">
    <property type="entry name" value="Prot_kinase_dom"/>
</dbReference>
<dbReference type="GO" id="GO:0005634">
    <property type="term" value="C:nucleus"/>
    <property type="evidence" value="ECO:0007669"/>
    <property type="project" value="TreeGrafter"/>
</dbReference>
<reference evidence="7" key="1">
    <citation type="journal article" date="2020" name="bioRxiv">
        <title>Whole genome comparisons of ergot fungi reveals the divergence and evolution of species within the genus Claviceps are the result of varying mechanisms driving genome evolution and host range expansion.</title>
        <authorList>
            <person name="Wyka S.A."/>
            <person name="Mondo S.J."/>
            <person name="Liu M."/>
            <person name="Dettman J."/>
            <person name="Nalam V."/>
            <person name="Broders K.D."/>
        </authorList>
    </citation>
    <scope>NUCLEOTIDE SEQUENCE</scope>
    <source>
        <strain evidence="7">CCC 1102</strain>
    </source>
</reference>
<dbReference type="Gene3D" id="3.30.200.20">
    <property type="entry name" value="Phosphorylase Kinase, domain 1"/>
    <property type="match status" value="1"/>
</dbReference>
<evidence type="ECO:0000313" key="8">
    <source>
        <dbReference type="Proteomes" id="UP000784919"/>
    </source>
</evidence>
<dbReference type="GO" id="GO:0004674">
    <property type="term" value="F:protein serine/threonine kinase activity"/>
    <property type="evidence" value="ECO:0007669"/>
    <property type="project" value="UniProtKB-KW"/>
</dbReference>
<keyword evidence="3" id="KW-0547">Nucleotide-binding</keyword>
<proteinExistence type="predicted"/>
<organism evidence="7 8">
    <name type="scientific">Claviceps arundinis</name>
    <dbReference type="NCBI Taxonomy" id="1623583"/>
    <lineage>
        <taxon>Eukaryota</taxon>
        <taxon>Fungi</taxon>
        <taxon>Dikarya</taxon>
        <taxon>Ascomycota</taxon>
        <taxon>Pezizomycotina</taxon>
        <taxon>Sordariomycetes</taxon>
        <taxon>Hypocreomycetidae</taxon>
        <taxon>Hypocreales</taxon>
        <taxon>Clavicipitaceae</taxon>
        <taxon>Claviceps</taxon>
    </lineage>
</organism>
<evidence type="ECO:0000313" key="7">
    <source>
        <dbReference type="EMBL" id="KAG5967379.1"/>
    </source>
</evidence>
<evidence type="ECO:0000256" key="1">
    <source>
        <dbReference type="ARBA" id="ARBA00022527"/>
    </source>
</evidence>